<dbReference type="Pfam" id="PF11597">
    <property type="entry name" value="Med13_N"/>
    <property type="match status" value="1"/>
</dbReference>
<evidence type="ECO:0000256" key="7">
    <source>
        <dbReference type="ARBA" id="ARBA00023242"/>
    </source>
</evidence>
<sequence length="411" mass="45433">MLYSRSEGHRQILTKELEAVGLRLNKRPPQAILQTHSSLKRSDEEIALLDTYASIKSNLGDLQTVSWFQFVPFESDANALSEKSTWTNSFVGPWDPSQGAHNPGEKIKLWLFLPGRHSSVVKHAQAAVSRLRVVGTGLWLAPGDSEEVSVALSQALRNSIESALKGLSYVRFGDVFSRCNPLTKSKKIFRRAQPTFEFIFAATEKAIYVHVVISAKYIRGLDGDDIERILIHSSSHSIGEGLPVIVAPNGMLGRLTGCCPSDLVKQVHINIISKLKPSQGSTSGVPYNAQSSSSQLRGQNCYVEVALGCPSPSTDTVSELHNNQNNKAMHNTEDSQLMAAGGQRKQGSNNQFPVLEGTFIYPAEAVIVPMMHRALARISSKRLWVQNWMETSLSESWPLWNFPDSSFFEHC</sequence>
<dbReference type="AlphaFoldDB" id="A0A6V7PUI4"/>
<accession>A0A6V7PUI4</accession>
<dbReference type="GO" id="GO:0016592">
    <property type="term" value="C:mediator complex"/>
    <property type="evidence" value="ECO:0007669"/>
    <property type="project" value="TreeGrafter"/>
</dbReference>
<dbReference type="GO" id="GO:0003713">
    <property type="term" value="F:transcription coactivator activity"/>
    <property type="evidence" value="ECO:0007669"/>
    <property type="project" value="TreeGrafter"/>
</dbReference>
<keyword evidence="5" id="KW-0805">Transcription regulation</keyword>
<evidence type="ECO:0000256" key="6">
    <source>
        <dbReference type="ARBA" id="ARBA00023163"/>
    </source>
</evidence>
<dbReference type="InterPro" id="IPR021643">
    <property type="entry name" value="Mediator_Med13_N"/>
</dbReference>
<evidence type="ECO:0000313" key="9">
    <source>
        <dbReference type="EMBL" id="CAD1834338.1"/>
    </source>
</evidence>
<evidence type="ECO:0000256" key="4">
    <source>
        <dbReference type="ARBA" id="ARBA00022491"/>
    </source>
</evidence>
<dbReference type="InterPro" id="IPR051139">
    <property type="entry name" value="Mediator_complx_sub13"/>
</dbReference>
<reference evidence="9" key="1">
    <citation type="submission" date="2020-07" db="EMBL/GenBank/DDBJ databases">
        <authorList>
            <person name="Lin J."/>
        </authorList>
    </citation>
    <scope>NUCLEOTIDE SEQUENCE</scope>
</reference>
<comment type="similarity">
    <text evidence="2">Belongs to the Mediator complex subunit 13 family.</text>
</comment>
<dbReference type="EMBL" id="LR862152">
    <property type="protein sequence ID" value="CAD1834338.1"/>
    <property type="molecule type" value="Genomic_DNA"/>
</dbReference>
<organism evidence="9">
    <name type="scientific">Ananas comosus var. bracteatus</name>
    <name type="common">red pineapple</name>
    <dbReference type="NCBI Taxonomy" id="296719"/>
    <lineage>
        <taxon>Eukaryota</taxon>
        <taxon>Viridiplantae</taxon>
        <taxon>Streptophyta</taxon>
        <taxon>Embryophyta</taxon>
        <taxon>Tracheophyta</taxon>
        <taxon>Spermatophyta</taxon>
        <taxon>Magnoliopsida</taxon>
        <taxon>Liliopsida</taxon>
        <taxon>Poales</taxon>
        <taxon>Bromeliaceae</taxon>
        <taxon>Bromelioideae</taxon>
        <taxon>Ananas</taxon>
    </lineage>
</organism>
<keyword evidence="7" id="KW-0539">Nucleus</keyword>
<evidence type="ECO:0000256" key="3">
    <source>
        <dbReference type="ARBA" id="ARBA00019618"/>
    </source>
</evidence>
<dbReference type="GO" id="GO:0045944">
    <property type="term" value="P:positive regulation of transcription by RNA polymerase II"/>
    <property type="evidence" value="ECO:0007669"/>
    <property type="project" value="TreeGrafter"/>
</dbReference>
<dbReference type="PANTHER" id="PTHR48249">
    <property type="entry name" value="MEDIATOR OF RNA POLYMERASE II TRANSCRIPTION SUBUNIT 13"/>
    <property type="match status" value="1"/>
</dbReference>
<dbReference type="PANTHER" id="PTHR48249:SF3">
    <property type="entry name" value="MEDIATOR OF RNA POLYMERASE II TRANSCRIPTION SUBUNIT 13"/>
    <property type="match status" value="1"/>
</dbReference>
<evidence type="ECO:0000259" key="8">
    <source>
        <dbReference type="Pfam" id="PF11597"/>
    </source>
</evidence>
<feature type="domain" description="Mediator complex subunit Med13 N-terminal" evidence="8">
    <location>
        <begin position="82"/>
        <end position="284"/>
    </location>
</feature>
<gene>
    <name evidence="9" type="ORF">CB5_LOCUS17549</name>
</gene>
<evidence type="ECO:0000256" key="5">
    <source>
        <dbReference type="ARBA" id="ARBA00023015"/>
    </source>
</evidence>
<evidence type="ECO:0000256" key="1">
    <source>
        <dbReference type="ARBA" id="ARBA00004123"/>
    </source>
</evidence>
<evidence type="ECO:0000256" key="2">
    <source>
        <dbReference type="ARBA" id="ARBA00009354"/>
    </source>
</evidence>
<keyword evidence="6" id="KW-0804">Transcription</keyword>
<proteinExistence type="inferred from homology"/>
<keyword evidence="4" id="KW-0678">Repressor</keyword>
<name>A0A6V7PUI4_ANACO</name>
<protein>
    <recommendedName>
        <fullName evidence="3">Mediator of RNA polymerase II transcription subunit 13</fullName>
    </recommendedName>
</protein>
<comment type="subcellular location">
    <subcellularLocation>
        <location evidence="1">Nucleus</location>
    </subcellularLocation>
</comment>